<dbReference type="KEGG" id="ehh:EHF_0116"/>
<dbReference type="AlphaFoldDB" id="X5GC05"/>
<name>X5GC05_9RICK</name>
<evidence type="ECO:0000313" key="2">
    <source>
        <dbReference type="Proteomes" id="UP000023762"/>
    </source>
</evidence>
<gene>
    <name evidence="1" type="ORF">EHF_0116</name>
</gene>
<keyword evidence="2" id="KW-1185">Reference proteome</keyword>
<sequence>MGIRLLFLGMYYTYVQKGILYSDLLELLVLIYTGIFLCFEEQKILFS</sequence>
<accession>X5GC05</accession>
<dbReference type="EMBL" id="CP007474">
    <property type="protein sequence ID" value="AHX04612.1"/>
    <property type="molecule type" value="Genomic_DNA"/>
</dbReference>
<reference evidence="1 2" key="1">
    <citation type="submission" date="2014-03" db="EMBL/GenBank/DDBJ databases">
        <title>Sequencing and Comparison of Genomes and Transcriptome Profiles of Human Ehrlichiosis Agents.</title>
        <authorList>
            <person name="Lin M."/>
            <person name="Daugherty S.C."/>
            <person name="Nagaraj S."/>
            <person name="Cheng Z."/>
            <person name="Xiong Q."/>
            <person name="Lin F.-Y."/>
            <person name="Sengamalay N."/>
            <person name="Ott S."/>
            <person name="Godinez A."/>
            <person name="Tallon L.J."/>
            <person name="Sadzewicz L."/>
            <person name="Fraser C.M."/>
            <person name="Dunning Hotopp J.C."/>
            <person name="Rikihisa Y."/>
        </authorList>
    </citation>
    <scope>NUCLEOTIDE SEQUENCE [LARGE SCALE GENOMIC DNA]</scope>
    <source>
        <strain evidence="1 2">HF</strain>
    </source>
</reference>
<dbReference type="Proteomes" id="UP000023762">
    <property type="component" value="Chromosome"/>
</dbReference>
<organism evidence="1 2">
    <name type="scientific">Ehrlichia japonica</name>
    <dbReference type="NCBI Taxonomy" id="391036"/>
    <lineage>
        <taxon>Bacteria</taxon>
        <taxon>Pseudomonadati</taxon>
        <taxon>Pseudomonadota</taxon>
        <taxon>Alphaproteobacteria</taxon>
        <taxon>Rickettsiales</taxon>
        <taxon>Anaplasmataceae</taxon>
        <taxon>Ehrlichia</taxon>
    </lineage>
</organism>
<protein>
    <submittedName>
        <fullName evidence="1">Uncharacterized protein</fullName>
    </submittedName>
</protein>
<evidence type="ECO:0000313" key="1">
    <source>
        <dbReference type="EMBL" id="AHX04612.1"/>
    </source>
</evidence>
<proteinExistence type="predicted"/>
<dbReference type="HOGENOM" id="CLU_3167514_0_0_5"/>